<proteinExistence type="predicted"/>
<accession>A0A0F0KVF9</accession>
<dbReference type="GeneID" id="94446132"/>
<dbReference type="AlphaFoldDB" id="A0A0F0KVF9"/>
<comment type="caution">
    <text evidence="1">The sequence shown here is derived from an EMBL/GenBank/DDBJ whole genome shotgun (WGS) entry which is preliminary data.</text>
</comment>
<organism evidence="1 2">
    <name type="scientific">Microbacterium foliorum</name>
    <dbReference type="NCBI Taxonomy" id="104336"/>
    <lineage>
        <taxon>Bacteria</taxon>
        <taxon>Bacillati</taxon>
        <taxon>Actinomycetota</taxon>
        <taxon>Actinomycetes</taxon>
        <taxon>Micrococcales</taxon>
        <taxon>Microbacteriaceae</taxon>
        <taxon>Microbacterium</taxon>
    </lineage>
</organism>
<gene>
    <name evidence="1" type="ORF">RN50_00858</name>
</gene>
<dbReference type="EMBL" id="JYIU01000034">
    <property type="protein sequence ID" value="KJL24100.1"/>
    <property type="molecule type" value="Genomic_DNA"/>
</dbReference>
<dbReference type="PATRIC" id="fig|104336.4.peg.882"/>
<protein>
    <submittedName>
        <fullName evidence="1">Uncharacterized protein</fullName>
    </submittedName>
</protein>
<reference evidence="1 2" key="1">
    <citation type="submission" date="2015-02" db="EMBL/GenBank/DDBJ databases">
        <title>Draft genome sequences of ten Microbacterium spp. with emphasis on heavy metal contaminated environments.</title>
        <authorList>
            <person name="Corretto E."/>
        </authorList>
    </citation>
    <scope>NUCLEOTIDE SEQUENCE [LARGE SCALE GENOMIC DNA]</scope>
    <source>
        <strain evidence="1 2">DSM 12966</strain>
    </source>
</reference>
<evidence type="ECO:0000313" key="1">
    <source>
        <dbReference type="EMBL" id="KJL24100.1"/>
    </source>
</evidence>
<name>A0A0F0KVF9_9MICO</name>
<dbReference type="RefSeq" id="WP_045253281.1">
    <property type="nucleotide sequence ID" value="NZ_CP031425.1"/>
</dbReference>
<dbReference type="Proteomes" id="UP000033572">
    <property type="component" value="Unassembled WGS sequence"/>
</dbReference>
<evidence type="ECO:0000313" key="2">
    <source>
        <dbReference type="Proteomes" id="UP000033572"/>
    </source>
</evidence>
<keyword evidence="2" id="KW-1185">Reference proteome</keyword>
<sequence length="139" mass="14789">MSITGSTDRNFPSTGSYVRAPTVVRPVDAVTGLFIYPVPLDHTPDDPIGAPYGSRNVRVVVPAAVATVRTSTVPSRFENNHVNVVPVVPDFADFSAIGLPSAPEYVRTPATTVDPFACDNTVSPGWGHVSQDVLTKLKN</sequence>